<dbReference type="InterPro" id="IPR007493">
    <property type="entry name" value="DUF538"/>
</dbReference>
<keyword evidence="2" id="KW-1185">Reference proteome</keyword>
<dbReference type="Pfam" id="PF04398">
    <property type="entry name" value="DUF538"/>
    <property type="match status" value="1"/>
</dbReference>
<sequence>MEEEAATATAPAPAADPRAGARVVRGHDACHAEAVALLLANGLPGGLLPLDDIEEVGYVEATGYFWVEQKKAKQHYFALISKTCHYETLITGRFEKGCLRDLTGITSKEALFLWLSIAHIFTNPEKHPGEVYFKTHTGIGKWLSADAFALPAEYPNDSSSLSSTS</sequence>
<proteinExistence type="predicted"/>
<dbReference type="PANTHER" id="PTHR31676">
    <property type="entry name" value="T31J12.3 PROTEIN-RELATED"/>
    <property type="match status" value="1"/>
</dbReference>
<dbReference type="Proteomes" id="UP000886520">
    <property type="component" value="Chromosome 8"/>
</dbReference>
<dbReference type="AlphaFoldDB" id="A0A9D4V0C8"/>
<accession>A0A9D4V0C8</accession>
<reference evidence="1" key="1">
    <citation type="submission" date="2021-01" db="EMBL/GenBank/DDBJ databases">
        <title>Adiantum capillus-veneris genome.</title>
        <authorList>
            <person name="Fang Y."/>
            <person name="Liao Q."/>
        </authorList>
    </citation>
    <scope>NUCLEOTIDE SEQUENCE</scope>
    <source>
        <strain evidence="1">H3</strain>
        <tissue evidence="1">Leaf</tissue>
    </source>
</reference>
<dbReference type="InterPro" id="IPR036758">
    <property type="entry name" value="At5g01610-like"/>
</dbReference>
<dbReference type="SUPFAM" id="SSF141562">
    <property type="entry name" value="At5g01610-like"/>
    <property type="match status" value="1"/>
</dbReference>
<protein>
    <submittedName>
        <fullName evidence="1">Uncharacterized protein</fullName>
    </submittedName>
</protein>
<organism evidence="1 2">
    <name type="scientific">Adiantum capillus-veneris</name>
    <name type="common">Maidenhair fern</name>
    <dbReference type="NCBI Taxonomy" id="13818"/>
    <lineage>
        <taxon>Eukaryota</taxon>
        <taxon>Viridiplantae</taxon>
        <taxon>Streptophyta</taxon>
        <taxon>Embryophyta</taxon>
        <taxon>Tracheophyta</taxon>
        <taxon>Polypodiopsida</taxon>
        <taxon>Polypodiidae</taxon>
        <taxon>Polypodiales</taxon>
        <taxon>Pteridineae</taxon>
        <taxon>Pteridaceae</taxon>
        <taxon>Vittarioideae</taxon>
        <taxon>Adiantum</taxon>
    </lineage>
</organism>
<comment type="caution">
    <text evidence="1">The sequence shown here is derived from an EMBL/GenBank/DDBJ whole genome shotgun (WGS) entry which is preliminary data.</text>
</comment>
<dbReference type="OrthoDB" id="1915525at2759"/>
<name>A0A9D4V0C8_ADICA</name>
<dbReference type="Gene3D" id="2.30.240.10">
    <property type="entry name" value="At5g01610-like"/>
    <property type="match status" value="1"/>
</dbReference>
<dbReference type="EMBL" id="JABFUD020000008">
    <property type="protein sequence ID" value="KAI5077012.1"/>
    <property type="molecule type" value="Genomic_DNA"/>
</dbReference>
<evidence type="ECO:0000313" key="1">
    <source>
        <dbReference type="EMBL" id="KAI5077012.1"/>
    </source>
</evidence>
<gene>
    <name evidence="1" type="ORF">GOP47_0009077</name>
</gene>
<evidence type="ECO:0000313" key="2">
    <source>
        <dbReference type="Proteomes" id="UP000886520"/>
    </source>
</evidence>
<dbReference type="PANTHER" id="PTHR31676:SF160">
    <property type="entry name" value="OS01G0652700 PROTEIN"/>
    <property type="match status" value="1"/>
</dbReference>